<dbReference type="EMBL" id="BANC01000015">
    <property type="protein sequence ID" value="GAN78996.1"/>
    <property type="molecule type" value="Genomic_DNA"/>
</dbReference>
<name>A0A0D6PCB1_9PROT</name>
<comment type="caution">
    <text evidence="2">The sequence shown here is derived from an EMBL/GenBank/DDBJ whole genome shotgun (WGS) entry which is preliminary data.</text>
</comment>
<dbReference type="AlphaFoldDB" id="A0A0D6PCB1"/>
<feature type="chain" id="PRO_5010310528" evidence="1">
    <location>
        <begin position="22"/>
        <end position="165"/>
    </location>
</feature>
<proteinExistence type="predicted"/>
<dbReference type="RefSeq" id="WP_048877482.1">
    <property type="nucleotide sequence ID" value="NZ_BANC01000015.1"/>
</dbReference>
<evidence type="ECO:0000256" key="1">
    <source>
        <dbReference type="SAM" id="SignalP"/>
    </source>
</evidence>
<evidence type="ECO:0000313" key="3">
    <source>
        <dbReference type="Proteomes" id="UP000032668"/>
    </source>
</evidence>
<keyword evidence="1" id="KW-0732">Signal</keyword>
<evidence type="ECO:0000313" key="2">
    <source>
        <dbReference type="EMBL" id="GAN78996.1"/>
    </source>
</evidence>
<gene>
    <name evidence="2" type="ORF">Aam_015_006</name>
</gene>
<sequence length="165" mass="15971">MRSLFLATTAAFLLSGGMALAYGGGDGGTNTNVAIPISGNALATDGGNAATTGSTAVNDSMLLSVGNVALSDTRTNTHMHVTFAQSGNSGSVGGLTLTGAGSHGDRDGHRSSGALVTTGSASMSYANASSSGINTVQQNTGIGALQQNSVSLGSYVGSGTGFSGF</sequence>
<feature type="signal peptide" evidence="1">
    <location>
        <begin position="1"/>
        <end position="21"/>
    </location>
</feature>
<dbReference type="STRING" id="1120923.SAMN02746095_03014"/>
<accession>A0A0D6PCB1</accession>
<organism evidence="2 3">
    <name type="scientific">Acidocella aminolytica 101 = DSM 11237</name>
    <dbReference type="NCBI Taxonomy" id="1120923"/>
    <lineage>
        <taxon>Bacteria</taxon>
        <taxon>Pseudomonadati</taxon>
        <taxon>Pseudomonadota</taxon>
        <taxon>Alphaproteobacteria</taxon>
        <taxon>Acetobacterales</taxon>
        <taxon>Acidocellaceae</taxon>
        <taxon>Acidocella</taxon>
    </lineage>
</organism>
<dbReference type="Proteomes" id="UP000032668">
    <property type="component" value="Unassembled WGS sequence"/>
</dbReference>
<reference evidence="2 3" key="1">
    <citation type="submission" date="2012-11" db="EMBL/GenBank/DDBJ databases">
        <title>Whole genome sequence of Acidocella aminolytica 101 = DSM 11237.</title>
        <authorList>
            <person name="Azuma Y."/>
            <person name="Higashiura N."/>
            <person name="Hirakawa H."/>
            <person name="Matsushita K."/>
        </authorList>
    </citation>
    <scope>NUCLEOTIDE SEQUENCE [LARGE SCALE GENOMIC DNA]</scope>
    <source>
        <strain evidence="3">101 / DSM 11237</strain>
    </source>
</reference>
<keyword evidence="3" id="KW-1185">Reference proteome</keyword>
<protein>
    <submittedName>
        <fullName evidence="2">Uncharacterized protein</fullName>
    </submittedName>
</protein>